<accession>A0A381S932</accession>
<feature type="transmembrane region" description="Helical" evidence="1">
    <location>
        <begin position="40"/>
        <end position="60"/>
    </location>
</feature>
<evidence type="ECO:0000313" key="2">
    <source>
        <dbReference type="EMBL" id="SVA00009.1"/>
    </source>
</evidence>
<proteinExistence type="predicted"/>
<feature type="transmembrane region" description="Helical" evidence="1">
    <location>
        <begin position="117"/>
        <end position="138"/>
    </location>
</feature>
<dbReference type="EMBL" id="UINC01002759">
    <property type="protein sequence ID" value="SVA00009.1"/>
    <property type="molecule type" value="Genomic_DNA"/>
</dbReference>
<gene>
    <name evidence="2" type="ORF">METZ01_LOCUS52863</name>
</gene>
<keyword evidence="1" id="KW-0812">Transmembrane</keyword>
<dbReference type="AlphaFoldDB" id="A0A381S932"/>
<sequence length="159" mass="18711">MYIFMLTCYGFMLLNVVNIVLTGLMGLFNITIFGATQMRFSLFMILIFLITEIIVMYFFITTGKSIKQAIESGLGQKILWDREKILKMKLFPHLMLTIMLFSTWFILWGAVDNNHQFGILHKPLFYLAFFHHGWTLIIKNRSFQEQINIISELKQVEVN</sequence>
<keyword evidence="1" id="KW-0472">Membrane</keyword>
<evidence type="ECO:0000256" key="1">
    <source>
        <dbReference type="SAM" id="Phobius"/>
    </source>
</evidence>
<feature type="transmembrane region" description="Helical" evidence="1">
    <location>
        <begin position="12"/>
        <end position="34"/>
    </location>
</feature>
<keyword evidence="1" id="KW-1133">Transmembrane helix</keyword>
<organism evidence="2">
    <name type="scientific">marine metagenome</name>
    <dbReference type="NCBI Taxonomy" id="408172"/>
    <lineage>
        <taxon>unclassified sequences</taxon>
        <taxon>metagenomes</taxon>
        <taxon>ecological metagenomes</taxon>
    </lineage>
</organism>
<name>A0A381S932_9ZZZZ</name>
<protein>
    <submittedName>
        <fullName evidence="2">Uncharacterized protein</fullName>
    </submittedName>
</protein>
<reference evidence="2" key="1">
    <citation type="submission" date="2018-05" db="EMBL/GenBank/DDBJ databases">
        <authorList>
            <person name="Lanie J.A."/>
            <person name="Ng W.-L."/>
            <person name="Kazmierczak K.M."/>
            <person name="Andrzejewski T.M."/>
            <person name="Davidsen T.M."/>
            <person name="Wayne K.J."/>
            <person name="Tettelin H."/>
            <person name="Glass J.I."/>
            <person name="Rusch D."/>
            <person name="Podicherti R."/>
            <person name="Tsui H.-C.T."/>
            <person name="Winkler M.E."/>
        </authorList>
    </citation>
    <scope>NUCLEOTIDE SEQUENCE</scope>
</reference>
<feature type="transmembrane region" description="Helical" evidence="1">
    <location>
        <begin position="90"/>
        <end position="111"/>
    </location>
</feature>